<gene>
    <name evidence="1" type="ORF">K444DRAFT_651703</name>
</gene>
<keyword evidence="2" id="KW-1185">Reference proteome</keyword>
<name>A0A2J6TIB8_9HELO</name>
<evidence type="ECO:0000313" key="2">
    <source>
        <dbReference type="Proteomes" id="UP000235371"/>
    </source>
</evidence>
<dbReference type="InterPro" id="IPR009959">
    <property type="entry name" value="Cyclase_SnoaL-like"/>
</dbReference>
<dbReference type="Proteomes" id="UP000235371">
    <property type="component" value="Unassembled WGS sequence"/>
</dbReference>
<dbReference type="GeneID" id="36593809"/>
<dbReference type="STRING" id="1095630.A0A2J6TIB8"/>
<dbReference type="PANTHER" id="PTHR38436">
    <property type="entry name" value="POLYKETIDE CYCLASE SNOAL-LIKE DOMAIN"/>
    <property type="match status" value="1"/>
</dbReference>
<sequence>MPHRPHSLPKSVASQKWCNSSSRLTSQEPAPGVSLLPPLTRRGYGPGFIIMLPNWTPSYKESGTLCEDGVPPPLLKWSEEGFAVAGTTEALLNLAISGLKNCPECHEEDGIGLVLWNRLIAKVILPLSILTAVCYGCASDPPLQNASIPNLQHLTGEADSRIAKKGGLTKCNYPSMKPRFAVPSLDNFDYATEAISHPRNLTFLKRYIRGADFDLGAIWEEHCYFEFEDRSVAKKMGTSVQELYVNHILTMTSGVGRKLLTSFYRDHFIFTNPPDVKHELASSTIGVDRVCDAFIMNSTHTCEDQATVLIQLGPLPEYLPSPHHLLPDGRQPGPGNRSEFRVPATGVETVAKMLGKNVVKSNGMLEYKVGKSAASYDKSRLRSGAASRP</sequence>
<dbReference type="RefSeq" id="XP_024739665.1">
    <property type="nucleotide sequence ID" value="XM_024885732.1"/>
</dbReference>
<protein>
    <submittedName>
        <fullName evidence="1">Uncharacterized protein</fullName>
    </submittedName>
</protein>
<dbReference type="InParanoid" id="A0A2J6TIB8"/>
<dbReference type="GO" id="GO:0030638">
    <property type="term" value="P:polyketide metabolic process"/>
    <property type="evidence" value="ECO:0007669"/>
    <property type="project" value="InterPro"/>
</dbReference>
<dbReference type="EMBL" id="KZ613783">
    <property type="protein sequence ID" value="PMD62761.1"/>
    <property type="molecule type" value="Genomic_DNA"/>
</dbReference>
<proteinExistence type="predicted"/>
<dbReference type="AlphaFoldDB" id="A0A2J6TIB8"/>
<reference evidence="1 2" key="1">
    <citation type="submission" date="2016-04" db="EMBL/GenBank/DDBJ databases">
        <title>A degradative enzymes factory behind the ericoid mycorrhizal symbiosis.</title>
        <authorList>
            <consortium name="DOE Joint Genome Institute"/>
            <person name="Martino E."/>
            <person name="Morin E."/>
            <person name="Grelet G."/>
            <person name="Kuo A."/>
            <person name="Kohler A."/>
            <person name="Daghino S."/>
            <person name="Barry K."/>
            <person name="Choi C."/>
            <person name="Cichocki N."/>
            <person name="Clum A."/>
            <person name="Copeland A."/>
            <person name="Hainaut M."/>
            <person name="Haridas S."/>
            <person name="Labutti K."/>
            <person name="Lindquist E."/>
            <person name="Lipzen A."/>
            <person name="Khouja H.-R."/>
            <person name="Murat C."/>
            <person name="Ohm R."/>
            <person name="Olson A."/>
            <person name="Spatafora J."/>
            <person name="Veneault-Fourrey C."/>
            <person name="Henrissat B."/>
            <person name="Grigoriev I."/>
            <person name="Martin F."/>
            <person name="Perotto S."/>
        </authorList>
    </citation>
    <scope>NUCLEOTIDE SEQUENCE [LARGE SCALE GENOMIC DNA]</scope>
    <source>
        <strain evidence="1 2">E</strain>
    </source>
</reference>
<dbReference type="OrthoDB" id="5440at2759"/>
<evidence type="ECO:0000313" key="1">
    <source>
        <dbReference type="EMBL" id="PMD62761.1"/>
    </source>
</evidence>
<accession>A0A2J6TIB8</accession>
<organism evidence="1 2">
    <name type="scientific">Hyaloscypha bicolor E</name>
    <dbReference type="NCBI Taxonomy" id="1095630"/>
    <lineage>
        <taxon>Eukaryota</taxon>
        <taxon>Fungi</taxon>
        <taxon>Dikarya</taxon>
        <taxon>Ascomycota</taxon>
        <taxon>Pezizomycotina</taxon>
        <taxon>Leotiomycetes</taxon>
        <taxon>Helotiales</taxon>
        <taxon>Hyaloscyphaceae</taxon>
        <taxon>Hyaloscypha</taxon>
        <taxon>Hyaloscypha bicolor</taxon>
    </lineage>
</organism>
<dbReference type="PANTHER" id="PTHR38436:SF3">
    <property type="entry name" value="CARBOXYMETHYLENEBUTENOLIDASE-RELATED"/>
    <property type="match status" value="1"/>
</dbReference>